<dbReference type="InterPro" id="IPR036890">
    <property type="entry name" value="HATPase_C_sf"/>
</dbReference>
<evidence type="ECO:0000256" key="2">
    <source>
        <dbReference type="ARBA" id="ARBA00012438"/>
    </source>
</evidence>
<dbReference type="EMBL" id="PVNL01000130">
    <property type="protein sequence ID" value="PRP97389.1"/>
    <property type="molecule type" value="Genomic_DNA"/>
</dbReference>
<dbReference type="SUPFAM" id="SSF55785">
    <property type="entry name" value="PYP-like sensor domain (PAS domain)"/>
    <property type="match status" value="2"/>
</dbReference>
<keyword evidence="3" id="KW-0597">Phosphoprotein</keyword>
<keyword evidence="4 12" id="KW-0808">Transferase</keyword>
<evidence type="ECO:0000256" key="9">
    <source>
        <dbReference type="SAM" id="MobiDB-lite"/>
    </source>
</evidence>
<dbReference type="SUPFAM" id="SSF55781">
    <property type="entry name" value="GAF domain-like"/>
    <property type="match status" value="1"/>
</dbReference>
<protein>
    <recommendedName>
        <fullName evidence="2">histidine kinase</fullName>
        <ecNumber evidence="2">2.7.13.3</ecNumber>
    </recommendedName>
</protein>
<dbReference type="GO" id="GO:0000155">
    <property type="term" value="F:phosphorelay sensor kinase activity"/>
    <property type="evidence" value="ECO:0007669"/>
    <property type="project" value="InterPro"/>
</dbReference>
<dbReference type="CDD" id="cd00082">
    <property type="entry name" value="HisKA"/>
    <property type="match status" value="1"/>
</dbReference>
<dbReference type="Pfam" id="PF02518">
    <property type="entry name" value="HATPase_c"/>
    <property type="match status" value="1"/>
</dbReference>
<name>A0A2S9XWZ3_9BACT</name>
<feature type="domain" description="PAS" evidence="11">
    <location>
        <begin position="425"/>
        <end position="496"/>
    </location>
</feature>
<dbReference type="Pfam" id="PF08448">
    <property type="entry name" value="PAS_4"/>
    <property type="match status" value="1"/>
</dbReference>
<comment type="caution">
    <text evidence="12">The sequence shown here is derived from an EMBL/GenBank/DDBJ whole genome shotgun (WGS) entry which is preliminary data.</text>
</comment>
<dbReference type="InterPro" id="IPR003594">
    <property type="entry name" value="HATPase_dom"/>
</dbReference>
<keyword evidence="5" id="KW-0547">Nucleotide-binding</keyword>
<dbReference type="SUPFAM" id="SSF47384">
    <property type="entry name" value="Homodimeric domain of signal transducing histidine kinase"/>
    <property type="match status" value="1"/>
</dbReference>
<dbReference type="InterPro" id="IPR005467">
    <property type="entry name" value="His_kinase_dom"/>
</dbReference>
<dbReference type="Pfam" id="PF00512">
    <property type="entry name" value="HisKA"/>
    <property type="match status" value="1"/>
</dbReference>
<keyword evidence="6 12" id="KW-0418">Kinase</keyword>
<dbReference type="Gene3D" id="1.10.287.130">
    <property type="match status" value="1"/>
</dbReference>
<dbReference type="SMART" id="SM00388">
    <property type="entry name" value="HisKA"/>
    <property type="match status" value="1"/>
</dbReference>
<dbReference type="CDD" id="cd00130">
    <property type="entry name" value="PAS"/>
    <property type="match status" value="2"/>
</dbReference>
<evidence type="ECO:0000313" key="13">
    <source>
        <dbReference type="Proteomes" id="UP000238823"/>
    </source>
</evidence>
<dbReference type="PROSITE" id="PS50112">
    <property type="entry name" value="PAS"/>
    <property type="match status" value="3"/>
</dbReference>
<organism evidence="12 13">
    <name type="scientific">Enhygromyxa salina</name>
    <dbReference type="NCBI Taxonomy" id="215803"/>
    <lineage>
        <taxon>Bacteria</taxon>
        <taxon>Pseudomonadati</taxon>
        <taxon>Myxococcota</taxon>
        <taxon>Polyangia</taxon>
        <taxon>Nannocystales</taxon>
        <taxon>Nannocystaceae</taxon>
        <taxon>Enhygromyxa</taxon>
    </lineage>
</organism>
<evidence type="ECO:0000256" key="8">
    <source>
        <dbReference type="ARBA" id="ARBA00023012"/>
    </source>
</evidence>
<dbReference type="SMART" id="SM00091">
    <property type="entry name" value="PAS"/>
    <property type="match status" value="3"/>
</dbReference>
<dbReference type="InterPro" id="IPR035965">
    <property type="entry name" value="PAS-like_dom_sf"/>
</dbReference>
<evidence type="ECO:0000256" key="3">
    <source>
        <dbReference type="ARBA" id="ARBA00022553"/>
    </source>
</evidence>
<dbReference type="InterPro" id="IPR036097">
    <property type="entry name" value="HisK_dim/P_sf"/>
</dbReference>
<evidence type="ECO:0000259" key="11">
    <source>
        <dbReference type="PROSITE" id="PS50112"/>
    </source>
</evidence>
<evidence type="ECO:0000256" key="7">
    <source>
        <dbReference type="ARBA" id="ARBA00022840"/>
    </source>
</evidence>
<dbReference type="InterPro" id="IPR000014">
    <property type="entry name" value="PAS"/>
</dbReference>
<evidence type="ECO:0000256" key="6">
    <source>
        <dbReference type="ARBA" id="ARBA00022777"/>
    </source>
</evidence>
<evidence type="ECO:0000256" key="4">
    <source>
        <dbReference type="ARBA" id="ARBA00022679"/>
    </source>
</evidence>
<feature type="region of interest" description="Disordered" evidence="9">
    <location>
        <begin position="771"/>
        <end position="800"/>
    </location>
</feature>
<dbReference type="Pfam" id="PF13426">
    <property type="entry name" value="PAS_9"/>
    <property type="match status" value="1"/>
</dbReference>
<feature type="domain" description="PAS" evidence="11">
    <location>
        <begin position="149"/>
        <end position="185"/>
    </location>
</feature>
<dbReference type="InterPro" id="IPR004358">
    <property type="entry name" value="Sig_transdc_His_kin-like_C"/>
</dbReference>
<dbReference type="Gene3D" id="3.30.450.20">
    <property type="entry name" value="PAS domain"/>
    <property type="match status" value="2"/>
</dbReference>
<dbReference type="InterPro" id="IPR003661">
    <property type="entry name" value="HisK_dim/P_dom"/>
</dbReference>
<dbReference type="PANTHER" id="PTHR43065:SF46">
    <property type="entry name" value="C4-DICARBOXYLATE TRANSPORT SENSOR PROTEIN DCTB"/>
    <property type="match status" value="1"/>
</dbReference>
<sequence>MGRVESRVNVKRTSSFKFTGELLRATGEPERPHAQILRGLVIPSAVLDASGIVLAANRSMAELLRMDRLQIEGEPLLMWIRRPNEREAFGREFLGLRKRARGQAFTRDLELAPSLGLALRCRVRAAKLDRDEVLVTCERSQVADAETELGRAVTRALDGLDQGVLLVDGEGRVVHANPAAQDLLGDAIVGRGLLELAEPAFLDQLGRGLALSRDGSWIGELDLKRLDGETVPVELSLAAGSGEGAPAVVLCRDLRESRRRAFEVQITGQFDRALVSSAEPREAIPAACQALATGLGALRVIVLTQLGGNWERWNTAPDSSPRFSTLDPDTAPPPDWARDVGVRPIYIEDPKARAELERLTGDLHPAAEAIRVTLRATGGVVGHLICTFDRRSAWGDEELGLVTQLAPQLAMGLANGLLMLETRALAAYQSRVLDQTAVLLNSVDAEGRVVTWNRASERLVGIPSSEAKGRLFGLEIAKAKDIDHWRDMWDTLLRDGVMAREIVLLGGDEREIPFHLEGRVLRDGNEIRGAVFVGLDLRIRRALEKQVLQSQKMAAVGLLAAGIAHEINNPLSGVVGYSKLLLERDLAPTIREKVERIAASGERCRKIVEGVLLFSRSQQGGERTKIELGDLVDRVVRIGEYQWKMHNVRILREPERLPAPLLVMADSDQLEQVLLNLLSNAVDAMPRGGTVRICLGEEPSGEVSFAVSDEGQGIPEEIRDSIFDPFFSTKEIGKGTGLGLSISYGIVRDHGGDILLESQPGRGTTFRVILPRDGSMGDSPPGLAASKPDAAPSRLSDPSS</sequence>
<evidence type="ECO:0000259" key="10">
    <source>
        <dbReference type="PROSITE" id="PS50109"/>
    </source>
</evidence>
<dbReference type="Gene3D" id="3.30.450.40">
    <property type="match status" value="1"/>
</dbReference>
<comment type="catalytic activity">
    <reaction evidence="1">
        <text>ATP + protein L-histidine = ADP + protein N-phospho-L-histidine.</text>
        <dbReference type="EC" id="2.7.13.3"/>
    </reaction>
</comment>
<evidence type="ECO:0000256" key="5">
    <source>
        <dbReference type="ARBA" id="ARBA00022741"/>
    </source>
</evidence>
<evidence type="ECO:0000256" key="1">
    <source>
        <dbReference type="ARBA" id="ARBA00000085"/>
    </source>
</evidence>
<dbReference type="InterPro" id="IPR029016">
    <property type="entry name" value="GAF-like_dom_sf"/>
</dbReference>
<dbReference type="PANTHER" id="PTHR43065">
    <property type="entry name" value="SENSOR HISTIDINE KINASE"/>
    <property type="match status" value="1"/>
</dbReference>
<proteinExistence type="predicted"/>
<gene>
    <name evidence="12" type="primary">kinA_3</name>
    <name evidence="12" type="ORF">ENSA7_67390</name>
</gene>
<keyword evidence="8" id="KW-0902">Two-component regulatory system</keyword>
<dbReference type="PRINTS" id="PR00344">
    <property type="entry name" value="BCTRLSENSOR"/>
</dbReference>
<feature type="domain" description="PAS" evidence="11">
    <location>
        <begin position="29"/>
        <end position="103"/>
    </location>
</feature>
<dbReference type="SMART" id="SM00387">
    <property type="entry name" value="HATPase_c"/>
    <property type="match status" value="1"/>
</dbReference>
<evidence type="ECO:0000313" key="12">
    <source>
        <dbReference type="EMBL" id="PRP97389.1"/>
    </source>
</evidence>
<dbReference type="EC" id="2.7.13.3" evidence="2"/>
<dbReference type="InterPro" id="IPR013656">
    <property type="entry name" value="PAS_4"/>
</dbReference>
<dbReference type="Proteomes" id="UP000238823">
    <property type="component" value="Unassembled WGS sequence"/>
</dbReference>
<keyword evidence="7" id="KW-0067">ATP-binding</keyword>
<dbReference type="SUPFAM" id="SSF55874">
    <property type="entry name" value="ATPase domain of HSP90 chaperone/DNA topoisomerase II/histidine kinase"/>
    <property type="match status" value="1"/>
</dbReference>
<dbReference type="Gene3D" id="3.30.565.10">
    <property type="entry name" value="Histidine kinase-like ATPase, C-terminal domain"/>
    <property type="match status" value="1"/>
</dbReference>
<feature type="domain" description="Histidine kinase" evidence="10">
    <location>
        <begin position="562"/>
        <end position="774"/>
    </location>
</feature>
<dbReference type="PROSITE" id="PS50109">
    <property type="entry name" value="HIS_KIN"/>
    <property type="match status" value="1"/>
</dbReference>
<dbReference type="GO" id="GO:0005524">
    <property type="term" value="F:ATP binding"/>
    <property type="evidence" value="ECO:0007669"/>
    <property type="project" value="UniProtKB-KW"/>
</dbReference>
<dbReference type="AlphaFoldDB" id="A0A2S9XWZ3"/>
<accession>A0A2S9XWZ3</accession>
<reference evidence="12 13" key="1">
    <citation type="submission" date="2018-03" db="EMBL/GenBank/DDBJ databases">
        <title>Draft Genome Sequences of the Obligatory Marine Myxobacteria Enhygromyxa salina SWB007.</title>
        <authorList>
            <person name="Poehlein A."/>
            <person name="Moghaddam J.A."/>
            <person name="Harms H."/>
            <person name="Alanjari M."/>
            <person name="Koenig G.M."/>
            <person name="Daniel R."/>
            <person name="Schaeberle T.F."/>
        </authorList>
    </citation>
    <scope>NUCLEOTIDE SEQUENCE [LARGE SCALE GENOMIC DNA]</scope>
    <source>
        <strain evidence="12 13">SWB007</strain>
    </source>
</reference>